<protein>
    <submittedName>
        <fullName evidence="2">Uncharacterized protein</fullName>
    </submittedName>
</protein>
<reference evidence="2" key="1">
    <citation type="journal article" date="2021" name="Proc. Natl. Acad. Sci. U.S.A.">
        <title>Three genomes in the algal genus Volvox reveal the fate of a haploid sex-determining region after a transition to homothallism.</title>
        <authorList>
            <person name="Yamamoto K."/>
            <person name="Hamaji T."/>
            <person name="Kawai-Toyooka H."/>
            <person name="Matsuzaki R."/>
            <person name="Takahashi F."/>
            <person name="Nishimura Y."/>
            <person name="Kawachi M."/>
            <person name="Noguchi H."/>
            <person name="Minakuchi Y."/>
            <person name="Umen J.G."/>
            <person name="Toyoda A."/>
            <person name="Nozaki H."/>
        </authorList>
    </citation>
    <scope>NUCLEOTIDE SEQUENCE</scope>
    <source>
        <strain evidence="2">NIES-3785</strain>
    </source>
</reference>
<feature type="region of interest" description="Disordered" evidence="1">
    <location>
        <begin position="168"/>
        <end position="192"/>
    </location>
</feature>
<organism evidence="2 3">
    <name type="scientific">Volvox reticuliferus</name>
    <dbReference type="NCBI Taxonomy" id="1737510"/>
    <lineage>
        <taxon>Eukaryota</taxon>
        <taxon>Viridiplantae</taxon>
        <taxon>Chlorophyta</taxon>
        <taxon>core chlorophytes</taxon>
        <taxon>Chlorophyceae</taxon>
        <taxon>CS clade</taxon>
        <taxon>Chlamydomonadales</taxon>
        <taxon>Volvocaceae</taxon>
        <taxon>Volvox</taxon>
    </lineage>
</organism>
<accession>A0A8J4GXP2</accession>
<dbReference type="Proteomes" id="UP000722791">
    <property type="component" value="Unassembled WGS sequence"/>
</dbReference>
<evidence type="ECO:0000256" key="1">
    <source>
        <dbReference type="SAM" id="MobiDB-lite"/>
    </source>
</evidence>
<gene>
    <name evidence="2" type="ORF">Vretimale_18295</name>
</gene>
<name>A0A8J4GXP2_9CHLO</name>
<evidence type="ECO:0000313" key="2">
    <source>
        <dbReference type="EMBL" id="GIM15559.1"/>
    </source>
</evidence>
<proteinExistence type="predicted"/>
<evidence type="ECO:0000313" key="3">
    <source>
        <dbReference type="Proteomes" id="UP000722791"/>
    </source>
</evidence>
<sequence length="344" mass="35235">SGGGGGGGGGAGVMNGTDADSFTAALLRLPLPSPEQESIKKSGSSIIKDEGYETQLGFLTTDSRSVETRQPFKLGLIRPISRNNTVGDSTNLSLDGGGDAQQTVAATAAAETAMAATVEAASRMRQYGSGLADRGRDPAALPSGPAVSVAAARRKSLDASGFSWFQQDRRNSTSTLPPSSWGPRPMSTSCSGANTVAPDAAVVTASPAGTRRRSLRHSQASKETLGGNGGAAAAASADLEINNLSSSPNMAFHHQASFPSILSGFNGSGRQTQSQSQSQAQLLLRGSRSRRASIVMLHAGLLAADVAVAGATTSPTSVQPANHTTPWQRRSSFVAVLDDKVVQD</sequence>
<feature type="non-terminal residue" evidence="2">
    <location>
        <position position="1"/>
    </location>
</feature>
<comment type="caution">
    <text evidence="2">The sequence shown here is derived from an EMBL/GenBank/DDBJ whole genome shotgun (WGS) entry which is preliminary data.</text>
</comment>
<feature type="non-terminal residue" evidence="2">
    <location>
        <position position="344"/>
    </location>
</feature>
<dbReference type="AlphaFoldDB" id="A0A8J4GXP2"/>
<feature type="region of interest" description="Disordered" evidence="1">
    <location>
        <begin position="206"/>
        <end position="231"/>
    </location>
</feature>
<dbReference type="EMBL" id="BNCQ01000066">
    <property type="protein sequence ID" value="GIM15559.1"/>
    <property type="molecule type" value="Genomic_DNA"/>
</dbReference>